<protein>
    <recommendedName>
        <fullName evidence="5">Regulator of condensation</fullName>
    </recommendedName>
</protein>
<dbReference type="InterPro" id="IPR051210">
    <property type="entry name" value="Ub_ligase/GEF_domain"/>
</dbReference>
<dbReference type="InterPro" id="IPR000408">
    <property type="entry name" value="Reg_chr_condens"/>
</dbReference>
<dbReference type="Proteomes" id="UP000053766">
    <property type="component" value="Unassembled WGS sequence"/>
</dbReference>
<evidence type="ECO:0000256" key="1">
    <source>
        <dbReference type="ARBA" id="ARBA00022737"/>
    </source>
</evidence>
<name>A0A0D8X635_DICVI</name>
<organism evidence="3 4">
    <name type="scientific">Dictyocaulus viviparus</name>
    <name type="common">Bovine lungworm</name>
    <dbReference type="NCBI Taxonomy" id="29172"/>
    <lineage>
        <taxon>Eukaryota</taxon>
        <taxon>Metazoa</taxon>
        <taxon>Ecdysozoa</taxon>
        <taxon>Nematoda</taxon>
        <taxon>Chromadorea</taxon>
        <taxon>Rhabditida</taxon>
        <taxon>Rhabditina</taxon>
        <taxon>Rhabditomorpha</taxon>
        <taxon>Strongyloidea</taxon>
        <taxon>Metastrongylidae</taxon>
        <taxon>Dictyocaulus</taxon>
    </lineage>
</organism>
<evidence type="ECO:0008006" key="5">
    <source>
        <dbReference type="Google" id="ProtNLM"/>
    </source>
</evidence>
<dbReference type="SUPFAM" id="SSF50985">
    <property type="entry name" value="RCC1/BLIP-II"/>
    <property type="match status" value="1"/>
</dbReference>
<dbReference type="Pfam" id="PF00415">
    <property type="entry name" value="RCC1"/>
    <property type="match status" value="1"/>
</dbReference>
<reference evidence="4" key="2">
    <citation type="journal article" date="2016" name="Sci. Rep.">
        <title>Dictyocaulus viviparus genome, variome and transcriptome elucidate lungworm biology and support future intervention.</title>
        <authorList>
            <person name="McNulty S.N."/>
            <person name="Strube C."/>
            <person name="Rosa B.A."/>
            <person name="Martin J.C."/>
            <person name="Tyagi R."/>
            <person name="Choi Y.J."/>
            <person name="Wang Q."/>
            <person name="Hallsworth Pepin K."/>
            <person name="Zhang X."/>
            <person name="Ozersky P."/>
            <person name="Wilson R.K."/>
            <person name="Sternberg P.W."/>
            <person name="Gasser R.B."/>
            <person name="Mitreva M."/>
        </authorList>
    </citation>
    <scope>NUCLEOTIDE SEQUENCE [LARGE SCALE GENOMIC DNA]</scope>
    <source>
        <strain evidence="4">HannoverDv2000</strain>
    </source>
</reference>
<evidence type="ECO:0000313" key="3">
    <source>
        <dbReference type="EMBL" id="KJH39958.1"/>
    </source>
</evidence>
<dbReference type="OrthoDB" id="5370059at2759"/>
<dbReference type="AlphaFoldDB" id="A0A0D8X635"/>
<dbReference type="Gene3D" id="2.130.10.30">
    <property type="entry name" value="Regulator of chromosome condensation 1/beta-lactamase-inhibitor protein II"/>
    <property type="match status" value="1"/>
</dbReference>
<feature type="repeat" description="RCC1" evidence="2">
    <location>
        <begin position="36"/>
        <end position="85"/>
    </location>
</feature>
<dbReference type="STRING" id="29172.A0A0D8X635"/>
<reference evidence="3 4" key="1">
    <citation type="submission" date="2013-11" db="EMBL/GenBank/DDBJ databases">
        <title>Draft genome of the bovine lungworm Dictyocaulus viviparus.</title>
        <authorList>
            <person name="Mitreva M."/>
        </authorList>
    </citation>
    <scope>NUCLEOTIDE SEQUENCE [LARGE SCALE GENOMIC DNA]</scope>
    <source>
        <strain evidence="3 4">HannoverDv2000</strain>
    </source>
</reference>
<proteinExistence type="predicted"/>
<dbReference type="PANTHER" id="PTHR22870">
    <property type="entry name" value="REGULATOR OF CHROMOSOME CONDENSATION"/>
    <property type="match status" value="1"/>
</dbReference>
<accession>A0A0D8X635</accession>
<keyword evidence="4" id="KW-1185">Reference proteome</keyword>
<dbReference type="PANTHER" id="PTHR22870:SF408">
    <property type="entry name" value="OS09G0560450 PROTEIN"/>
    <property type="match status" value="1"/>
</dbReference>
<gene>
    <name evidence="3" type="ORF">DICVIV_14132</name>
</gene>
<dbReference type="EMBL" id="KN718927">
    <property type="protein sequence ID" value="KJH39958.1"/>
    <property type="molecule type" value="Genomic_DNA"/>
</dbReference>
<dbReference type="PROSITE" id="PS50012">
    <property type="entry name" value="RCC1_3"/>
    <property type="match status" value="1"/>
</dbReference>
<dbReference type="InterPro" id="IPR009091">
    <property type="entry name" value="RCC1/BLIP-II"/>
</dbReference>
<evidence type="ECO:0000313" key="4">
    <source>
        <dbReference type="Proteomes" id="UP000053766"/>
    </source>
</evidence>
<sequence length="95" mass="10619">MVPRVCELTWLEALEGLNIVSIAAAGWHSAALTDDGDVYLWGWNHRCQLGDKKAKVEFYPSPLDISLKIVRISLGTHYTALWVNEGGKFCINVVF</sequence>
<keyword evidence="1" id="KW-0677">Repeat</keyword>
<evidence type="ECO:0000256" key="2">
    <source>
        <dbReference type="PROSITE-ProRule" id="PRU00235"/>
    </source>
</evidence>